<dbReference type="Proteomes" id="UP000433483">
    <property type="component" value="Unassembled WGS sequence"/>
</dbReference>
<organism evidence="2 14">
    <name type="scientific">Phytophthora fragariae</name>
    <dbReference type="NCBI Taxonomy" id="53985"/>
    <lineage>
        <taxon>Eukaryota</taxon>
        <taxon>Sar</taxon>
        <taxon>Stramenopiles</taxon>
        <taxon>Oomycota</taxon>
        <taxon>Peronosporomycetes</taxon>
        <taxon>Peronosporales</taxon>
        <taxon>Peronosporaceae</taxon>
        <taxon>Phytophthora</taxon>
    </lineage>
</organism>
<dbReference type="EMBL" id="QXGE01000979">
    <property type="protein sequence ID" value="KAE9299901.1"/>
    <property type="molecule type" value="Genomic_DNA"/>
</dbReference>
<dbReference type="EMBL" id="QXGA01000918">
    <property type="protein sequence ID" value="KAE9135747.1"/>
    <property type="molecule type" value="Genomic_DNA"/>
</dbReference>
<gene>
    <name evidence="7" type="ORF">PF001_g15210</name>
    <name evidence="6" type="ORF">PF002_g16759</name>
    <name evidence="5" type="ORF">PF004_g17212</name>
    <name evidence="4" type="ORF">PF005_g18420</name>
    <name evidence="3" type="ORF">PF006_g14539</name>
    <name evidence="2" type="ORF">PF007_g17829</name>
    <name evidence="8" type="ORF">PF008_g15807</name>
    <name evidence="1" type="ORF">PF009_g19397</name>
</gene>
<dbReference type="Proteomes" id="UP000440732">
    <property type="component" value="Unassembled WGS sequence"/>
</dbReference>
<dbReference type="Proteomes" id="UP000486351">
    <property type="component" value="Unassembled WGS sequence"/>
</dbReference>
<evidence type="ECO:0000313" key="15">
    <source>
        <dbReference type="Proteomes" id="UP000476176"/>
    </source>
</evidence>
<dbReference type="Proteomes" id="UP000476176">
    <property type="component" value="Unassembled WGS sequence"/>
</dbReference>
<dbReference type="EMBL" id="QXFZ01001236">
    <property type="protein sequence ID" value="KAE9094219.1"/>
    <property type="molecule type" value="Genomic_DNA"/>
</dbReference>
<evidence type="ECO:0000313" key="16">
    <source>
        <dbReference type="Proteomes" id="UP000486351"/>
    </source>
</evidence>
<evidence type="ECO:0000313" key="12">
    <source>
        <dbReference type="Proteomes" id="UP000440367"/>
    </source>
</evidence>
<keyword evidence="10" id="KW-1185">Reference proteome</keyword>
<dbReference type="EMBL" id="QXGB01001337">
    <property type="protein sequence ID" value="KAE9192529.1"/>
    <property type="molecule type" value="Genomic_DNA"/>
</dbReference>
<dbReference type="EMBL" id="QXGF01001370">
    <property type="protein sequence ID" value="KAE8930514.1"/>
    <property type="molecule type" value="Genomic_DNA"/>
</dbReference>
<evidence type="ECO:0000313" key="3">
    <source>
        <dbReference type="EMBL" id="KAE9135747.1"/>
    </source>
</evidence>
<evidence type="ECO:0000313" key="2">
    <source>
        <dbReference type="EMBL" id="KAE9094219.1"/>
    </source>
</evidence>
<dbReference type="EMBL" id="QXGC01001275">
    <property type="protein sequence ID" value="KAE9206734.1"/>
    <property type="molecule type" value="Genomic_DNA"/>
</dbReference>
<evidence type="ECO:0000313" key="7">
    <source>
        <dbReference type="EMBL" id="KAE9299901.1"/>
    </source>
</evidence>
<evidence type="ECO:0000313" key="8">
    <source>
        <dbReference type="EMBL" id="KAE9330019.1"/>
    </source>
</evidence>
<proteinExistence type="predicted"/>
<evidence type="ECO:0000313" key="6">
    <source>
        <dbReference type="EMBL" id="KAE9217565.1"/>
    </source>
</evidence>
<evidence type="ECO:0000313" key="13">
    <source>
        <dbReference type="Proteomes" id="UP000440732"/>
    </source>
</evidence>
<reference evidence="9 10" key="1">
    <citation type="submission" date="2018-08" db="EMBL/GenBank/DDBJ databases">
        <title>Genomic investigation of the strawberry pathogen Phytophthora fragariae indicates pathogenicity is determined by transcriptional variation in three key races.</title>
        <authorList>
            <person name="Adams T.M."/>
            <person name="Armitage A.D."/>
            <person name="Sobczyk M.K."/>
            <person name="Bates H.J."/>
            <person name="Dunwell J.M."/>
            <person name="Nellist C.F."/>
            <person name="Harrison R.J."/>
        </authorList>
    </citation>
    <scope>NUCLEOTIDE SEQUENCE [LARGE SCALE GENOMIC DNA]</scope>
    <source>
        <strain evidence="7 11">A4</strain>
        <strain evidence="6 12">BC-1</strain>
        <strain evidence="5 15">BC-23</strain>
        <strain evidence="4 10">NOV-27</strain>
        <strain evidence="3 13">NOV-5</strain>
        <strain evidence="2 14">NOV-71</strain>
        <strain evidence="8 16">NOV-77</strain>
        <strain evidence="1 9">NOV-9</strain>
    </source>
</reference>
<evidence type="ECO:0000313" key="5">
    <source>
        <dbReference type="EMBL" id="KAE9206734.1"/>
    </source>
</evidence>
<name>A0A6A3RET3_9STRA</name>
<evidence type="ECO:0000313" key="10">
    <source>
        <dbReference type="Proteomes" id="UP000433483"/>
    </source>
</evidence>
<comment type="caution">
    <text evidence="2">The sequence shown here is derived from an EMBL/GenBank/DDBJ whole genome shotgun (WGS) entry which is preliminary data.</text>
</comment>
<dbReference type="Proteomes" id="UP000429523">
    <property type="component" value="Unassembled WGS sequence"/>
</dbReference>
<accession>A0A6A3RET3</accession>
<dbReference type="Proteomes" id="UP000441208">
    <property type="component" value="Unassembled WGS sequence"/>
</dbReference>
<dbReference type="Proteomes" id="UP000440367">
    <property type="component" value="Unassembled WGS sequence"/>
</dbReference>
<evidence type="ECO:0000313" key="14">
    <source>
        <dbReference type="Proteomes" id="UP000441208"/>
    </source>
</evidence>
<dbReference type="AlphaFoldDB" id="A0A6A3RET3"/>
<evidence type="ECO:0000313" key="4">
    <source>
        <dbReference type="EMBL" id="KAE9192529.1"/>
    </source>
</evidence>
<evidence type="ECO:0000313" key="11">
    <source>
        <dbReference type="Proteomes" id="UP000437068"/>
    </source>
</evidence>
<protein>
    <submittedName>
        <fullName evidence="2">Uncharacterized protein</fullName>
    </submittedName>
</protein>
<dbReference type="EMBL" id="QXGD01001007">
    <property type="protein sequence ID" value="KAE9217565.1"/>
    <property type="molecule type" value="Genomic_DNA"/>
</dbReference>
<sequence>MRTGGAWHARVTVIMCGLFPYHPRWGSCCSNFVHLSPGASSHYHYKTAILMLY</sequence>
<evidence type="ECO:0000313" key="1">
    <source>
        <dbReference type="EMBL" id="KAE8930514.1"/>
    </source>
</evidence>
<dbReference type="Proteomes" id="UP000437068">
    <property type="component" value="Unassembled WGS sequence"/>
</dbReference>
<evidence type="ECO:0000313" key="9">
    <source>
        <dbReference type="Proteomes" id="UP000429523"/>
    </source>
</evidence>
<dbReference type="EMBL" id="QXFY01001050">
    <property type="protein sequence ID" value="KAE9330019.1"/>
    <property type="molecule type" value="Genomic_DNA"/>
</dbReference>